<reference evidence="3 4" key="1">
    <citation type="journal article" date="2020" name="Nat. Food">
        <title>A phased Vanilla planifolia genome enables genetic improvement of flavour and production.</title>
        <authorList>
            <person name="Hasing T."/>
            <person name="Tang H."/>
            <person name="Brym M."/>
            <person name="Khazi F."/>
            <person name="Huang T."/>
            <person name="Chambers A.H."/>
        </authorList>
    </citation>
    <scope>NUCLEOTIDE SEQUENCE [LARGE SCALE GENOMIC DNA]</scope>
    <source>
        <tissue evidence="3">Leaf</tissue>
    </source>
</reference>
<dbReference type="Proteomes" id="UP000639772">
    <property type="component" value="Unassembled WGS sequence"/>
</dbReference>
<feature type="domain" description="Acyl-CoA-binding" evidence="2">
    <location>
        <begin position="108"/>
        <end position="139"/>
    </location>
</feature>
<comment type="caution">
    <text evidence="3">The sequence shown here is derived from an EMBL/GenBank/DDBJ whole genome shotgun (WGS) entry which is preliminary data.</text>
</comment>
<protein>
    <recommendedName>
        <fullName evidence="2">Acyl-CoA-binding domain-containing protein</fullName>
    </recommendedName>
</protein>
<dbReference type="OrthoDB" id="1749624at2759"/>
<dbReference type="AlphaFoldDB" id="A0A835V418"/>
<gene>
    <name evidence="3" type="ORF">HPP92_011019</name>
</gene>
<dbReference type="Pfam" id="PF24922">
    <property type="entry name" value="ACBP4_C"/>
    <property type="match status" value="1"/>
</dbReference>
<name>A0A835V418_VANPL</name>
<proteinExistence type="predicted"/>
<dbReference type="EMBL" id="JADCNM010000005">
    <property type="protein sequence ID" value="KAG0482935.1"/>
    <property type="molecule type" value="Genomic_DNA"/>
</dbReference>
<sequence length="144" mass="16651">MDNVDSGHLNMRVEESGEHVIAVLKAEKEELDAVLNKEQLHNLQQAKSYLRQRLGMSFNLYIGQLAAEQSRRCLFAYEKRITPGYERKTTKEANALSSIEHYYSTFMVDLAELRQKLQNMETLQKEVELLQRQKAASEQLVSFA</sequence>
<organism evidence="3 4">
    <name type="scientific">Vanilla planifolia</name>
    <name type="common">Vanilla</name>
    <dbReference type="NCBI Taxonomy" id="51239"/>
    <lineage>
        <taxon>Eukaryota</taxon>
        <taxon>Viridiplantae</taxon>
        <taxon>Streptophyta</taxon>
        <taxon>Embryophyta</taxon>
        <taxon>Tracheophyta</taxon>
        <taxon>Spermatophyta</taxon>
        <taxon>Magnoliopsida</taxon>
        <taxon>Liliopsida</taxon>
        <taxon>Asparagales</taxon>
        <taxon>Orchidaceae</taxon>
        <taxon>Vanilloideae</taxon>
        <taxon>Vanilleae</taxon>
        <taxon>Vanilla</taxon>
    </lineage>
</organism>
<accession>A0A835V418</accession>
<evidence type="ECO:0000256" key="1">
    <source>
        <dbReference type="SAM" id="Coils"/>
    </source>
</evidence>
<evidence type="ECO:0000259" key="2">
    <source>
        <dbReference type="Pfam" id="PF24922"/>
    </source>
</evidence>
<evidence type="ECO:0000313" key="4">
    <source>
        <dbReference type="Proteomes" id="UP000639772"/>
    </source>
</evidence>
<dbReference type="InterPro" id="IPR056819">
    <property type="entry name" value="ACBP4-6_C"/>
</dbReference>
<evidence type="ECO:0000313" key="3">
    <source>
        <dbReference type="EMBL" id="KAG0482935.1"/>
    </source>
</evidence>
<keyword evidence="1" id="KW-0175">Coiled coil</keyword>
<feature type="coiled-coil region" evidence="1">
    <location>
        <begin position="110"/>
        <end position="140"/>
    </location>
</feature>